<protein>
    <recommendedName>
        <fullName evidence="4">Wall-associated receptor kinase galacturonan-binding domain-containing protein</fullName>
    </recommendedName>
</protein>
<evidence type="ECO:0008006" key="4">
    <source>
        <dbReference type="Google" id="ProtNLM"/>
    </source>
</evidence>
<reference evidence="2 3" key="1">
    <citation type="submission" date="2024-04" db="EMBL/GenBank/DDBJ databases">
        <authorList>
            <person name="Fracassetti M."/>
        </authorList>
    </citation>
    <scope>NUCLEOTIDE SEQUENCE [LARGE SCALE GENOMIC DNA]</scope>
</reference>
<evidence type="ECO:0000256" key="1">
    <source>
        <dbReference type="SAM" id="SignalP"/>
    </source>
</evidence>
<accession>A0AAV2FQX4</accession>
<keyword evidence="3" id="KW-1185">Reference proteome</keyword>
<gene>
    <name evidence="2" type="ORF">LTRI10_LOCUS40867</name>
</gene>
<dbReference type="AlphaFoldDB" id="A0AAV2FQX4"/>
<keyword evidence="1" id="KW-0732">Signal</keyword>
<dbReference type="Proteomes" id="UP001497516">
    <property type="component" value="Chromosome 7"/>
</dbReference>
<dbReference type="EMBL" id="OZ034820">
    <property type="protein sequence ID" value="CAL1400761.1"/>
    <property type="molecule type" value="Genomic_DNA"/>
</dbReference>
<feature type="chain" id="PRO_5043864302" description="Wall-associated receptor kinase galacturonan-binding domain-containing protein" evidence="1">
    <location>
        <begin position="25"/>
        <end position="152"/>
    </location>
</feature>
<proteinExistence type="predicted"/>
<evidence type="ECO:0000313" key="3">
    <source>
        <dbReference type="Proteomes" id="UP001497516"/>
    </source>
</evidence>
<feature type="signal peptide" evidence="1">
    <location>
        <begin position="1"/>
        <end position="24"/>
    </location>
</feature>
<name>A0AAV2FQX4_9ROSI</name>
<organism evidence="2 3">
    <name type="scientific">Linum trigynum</name>
    <dbReference type="NCBI Taxonomy" id="586398"/>
    <lineage>
        <taxon>Eukaryota</taxon>
        <taxon>Viridiplantae</taxon>
        <taxon>Streptophyta</taxon>
        <taxon>Embryophyta</taxon>
        <taxon>Tracheophyta</taxon>
        <taxon>Spermatophyta</taxon>
        <taxon>Magnoliopsida</taxon>
        <taxon>eudicotyledons</taxon>
        <taxon>Gunneridae</taxon>
        <taxon>Pentapetalae</taxon>
        <taxon>rosids</taxon>
        <taxon>fabids</taxon>
        <taxon>Malpighiales</taxon>
        <taxon>Linaceae</taxon>
        <taxon>Linum</taxon>
    </lineage>
</organism>
<sequence length="152" mass="16874">MARKLRDQMIMILCSLLVLAPHLCQNLTFAVGYHYEVGCKKESFPTGDRRIPCLNGFLHHLAMPTAFYPRDASLVMNSTCSSKSNDPVLYGSRKVHNLPDGGAASCLETARMTVLSNCSRRVGADALIWAELETGEKASCHLRYETYSFSEP</sequence>
<evidence type="ECO:0000313" key="2">
    <source>
        <dbReference type="EMBL" id="CAL1400761.1"/>
    </source>
</evidence>